<gene>
    <name evidence="3" type="ORF">FA014_09995</name>
</gene>
<dbReference type="GO" id="GO:0009103">
    <property type="term" value="P:lipopolysaccharide biosynthetic process"/>
    <property type="evidence" value="ECO:0007669"/>
    <property type="project" value="TreeGrafter"/>
</dbReference>
<dbReference type="Pfam" id="PF00534">
    <property type="entry name" value="Glycos_transf_1"/>
    <property type="match status" value="1"/>
</dbReference>
<dbReference type="Proteomes" id="UP000308121">
    <property type="component" value="Unassembled WGS sequence"/>
</dbReference>
<protein>
    <submittedName>
        <fullName evidence="3">Glycosyltransferase family 4 protein</fullName>
    </submittedName>
</protein>
<dbReference type="CDD" id="cd03809">
    <property type="entry name" value="GT4_MtfB-like"/>
    <property type="match status" value="1"/>
</dbReference>
<dbReference type="EMBL" id="SZYE01000068">
    <property type="protein sequence ID" value="TKR23666.1"/>
    <property type="molecule type" value="Genomic_DNA"/>
</dbReference>
<evidence type="ECO:0000313" key="3">
    <source>
        <dbReference type="EMBL" id="TKR23666.1"/>
    </source>
</evidence>
<organism evidence="3 4">
    <name type="scientific">Cellulomonas hominis</name>
    <dbReference type="NCBI Taxonomy" id="156981"/>
    <lineage>
        <taxon>Bacteria</taxon>
        <taxon>Bacillati</taxon>
        <taxon>Actinomycetota</taxon>
        <taxon>Actinomycetes</taxon>
        <taxon>Micrococcales</taxon>
        <taxon>Cellulomonadaceae</taxon>
        <taxon>Cellulomonas</taxon>
    </lineage>
</organism>
<dbReference type="RefSeq" id="WP_154729541.1">
    <property type="nucleotide sequence ID" value="NZ_SZYE01000068.1"/>
</dbReference>
<dbReference type="Gene3D" id="3.40.50.2000">
    <property type="entry name" value="Glycogen Phosphorylase B"/>
    <property type="match status" value="2"/>
</dbReference>
<evidence type="ECO:0000313" key="4">
    <source>
        <dbReference type="Proteomes" id="UP000308121"/>
    </source>
</evidence>
<reference evidence="3 4" key="1">
    <citation type="submission" date="2019-05" db="EMBL/GenBank/DDBJ databases">
        <title>Genome sequence of Cellulomonas hominis strain CS1.</title>
        <authorList>
            <person name="Belmont J."/>
            <person name="Maclea K.S."/>
        </authorList>
    </citation>
    <scope>NUCLEOTIDE SEQUENCE [LARGE SCALE GENOMIC DNA]</scope>
    <source>
        <strain evidence="3 4">CS1</strain>
    </source>
</reference>
<comment type="caution">
    <text evidence="3">The sequence shown here is derived from an EMBL/GenBank/DDBJ whole genome shotgun (WGS) entry which is preliminary data.</text>
</comment>
<dbReference type="PANTHER" id="PTHR46401">
    <property type="entry name" value="GLYCOSYLTRANSFERASE WBBK-RELATED"/>
    <property type="match status" value="1"/>
</dbReference>
<evidence type="ECO:0000256" key="1">
    <source>
        <dbReference type="ARBA" id="ARBA00022679"/>
    </source>
</evidence>
<name>A0A7Z8K076_9CELL</name>
<sequence length="381" mass="40425">MSPTLVVGVDGTPLFRRVDGIGRYTANLLRATAEARPDWRFVVIGFRDDAGRPSLVPDLPNVEVVLLPAPRRAYQAVFSYLARVPVGRLLPRFDVHLATNYVAFPHLPGVPAVSVVYDLTYVDLPEVVEARNLGYLRRHVPRTVRGSAAVAAISPFTAARVGEEFPGHPPVHVVDCALDPTFLAPAPAPGGAAPELPDGYVLAVGTLEPRKNLVTLLRAYALLDPAVRAGHPLVVVGKQGWGPGDVPADVPADVVAGVRFTGYVPDADLPSVYRGARLFVFPSRYEGFGLPLLEAMACGVPAIASDIPPFRTIGQDLVDYADPGDPGAFAAAITAALAAPQDDPARAARTARAADAARAWTWDRSARQLVAAVEDALDGPR</sequence>
<dbReference type="PANTHER" id="PTHR46401:SF2">
    <property type="entry name" value="GLYCOSYLTRANSFERASE WBBK-RELATED"/>
    <property type="match status" value="1"/>
</dbReference>
<dbReference type="GO" id="GO:0016757">
    <property type="term" value="F:glycosyltransferase activity"/>
    <property type="evidence" value="ECO:0007669"/>
    <property type="project" value="InterPro"/>
</dbReference>
<dbReference type="InterPro" id="IPR001296">
    <property type="entry name" value="Glyco_trans_1"/>
</dbReference>
<dbReference type="AlphaFoldDB" id="A0A7Z8K076"/>
<dbReference type="SUPFAM" id="SSF53756">
    <property type="entry name" value="UDP-Glycosyltransferase/glycogen phosphorylase"/>
    <property type="match status" value="1"/>
</dbReference>
<dbReference type="OrthoDB" id="9801609at2"/>
<keyword evidence="1 3" id="KW-0808">Transferase</keyword>
<evidence type="ECO:0000259" key="2">
    <source>
        <dbReference type="Pfam" id="PF00534"/>
    </source>
</evidence>
<feature type="domain" description="Glycosyl transferase family 1" evidence="2">
    <location>
        <begin position="199"/>
        <end position="352"/>
    </location>
</feature>
<proteinExistence type="predicted"/>
<accession>A0A7Z8K076</accession>